<dbReference type="RefSeq" id="WP_215609546.1">
    <property type="nucleotide sequence ID" value="NZ_JADOES010000027.1"/>
</dbReference>
<name>A0A947GJE0_9CYAN</name>
<comment type="subcellular location">
    <subcellularLocation>
        <location evidence="4">Cytoplasm</location>
    </subcellularLocation>
</comment>
<dbReference type="AlphaFoldDB" id="A0A947GJE0"/>
<proteinExistence type="inferred from homology"/>
<feature type="binding site" evidence="4">
    <location>
        <position position="7"/>
    </location>
    <ligand>
        <name>3-amino-2-oxopropyl phosphate</name>
        <dbReference type="ChEBI" id="CHEBI:57279"/>
    </ligand>
</feature>
<comment type="subunit">
    <text evidence="4">Homooctamer; tetramer of dimers.</text>
</comment>
<dbReference type="HAMAP" id="MF_00279">
    <property type="entry name" value="PdxJ"/>
    <property type="match status" value="1"/>
</dbReference>
<feature type="active site" description="Proton acceptor" evidence="4">
    <location>
        <position position="74"/>
    </location>
</feature>
<feature type="binding site" evidence="4">
    <location>
        <begin position="227"/>
        <end position="228"/>
    </location>
    <ligand>
        <name>3-amino-2-oxopropyl phosphate</name>
        <dbReference type="ChEBI" id="CHEBI:57279"/>
    </ligand>
</feature>
<feature type="active site" description="Proton donor" evidence="4">
    <location>
        <position position="205"/>
    </location>
</feature>
<dbReference type="EC" id="2.6.99.2" evidence="4 5"/>
<dbReference type="InterPro" id="IPR004569">
    <property type="entry name" value="PyrdxlP_synth_PdxJ"/>
</dbReference>
<dbReference type="PANTHER" id="PTHR30456">
    <property type="entry name" value="PYRIDOXINE 5'-PHOSPHATE SYNTHASE"/>
    <property type="match status" value="1"/>
</dbReference>
<dbReference type="SUPFAM" id="SSF63892">
    <property type="entry name" value="Pyridoxine 5'-phosphate synthase"/>
    <property type="match status" value="1"/>
</dbReference>
<evidence type="ECO:0000256" key="3">
    <source>
        <dbReference type="ARBA" id="ARBA00023096"/>
    </source>
</evidence>
<protein>
    <recommendedName>
        <fullName evidence="4 5">Pyridoxine 5'-phosphate synthase</fullName>
        <shortName evidence="4">PNP synthase</shortName>
        <ecNumber evidence="4 5">2.6.99.2</ecNumber>
    </recommendedName>
</protein>
<feature type="binding site" evidence="4">
    <location>
        <position position="50"/>
    </location>
    <ligand>
        <name>1-deoxy-D-xylulose 5-phosphate</name>
        <dbReference type="ChEBI" id="CHEBI:57792"/>
    </ligand>
</feature>
<comment type="function">
    <text evidence="4">Catalyzes the complicated ring closure reaction between the two acyclic compounds 1-deoxy-D-xylulose-5-phosphate (DXP) and 3-amino-2-oxopropyl phosphate (1-amino-acetone-3-phosphate or AAP) to form pyridoxine 5'-phosphate (PNP) and inorganic phosphate.</text>
</comment>
<keyword evidence="7" id="KW-1185">Reference proteome</keyword>
<dbReference type="Gene3D" id="3.20.20.70">
    <property type="entry name" value="Aldolase class I"/>
    <property type="match status" value="1"/>
</dbReference>
<keyword evidence="3 4" id="KW-0664">Pyridoxine biosynthesis</keyword>
<comment type="pathway">
    <text evidence="4">Cofactor biosynthesis; pyridoxine 5'-phosphate biosynthesis; pyridoxine 5'-phosphate from D-erythrose 4-phosphate: step 5/5.</text>
</comment>
<feature type="binding site" evidence="4">
    <location>
        <position position="206"/>
    </location>
    <ligand>
        <name>3-amino-2-oxopropyl phosphate</name>
        <dbReference type="ChEBI" id="CHEBI:57279"/>
    </ligand>
</feature>
<feature type="active site" description="Proton acceptor" evidence="4">
    <location>
        <position position="43"/>
    </location>
</feature>
<dbReference type="Pfam" id="PF03740">
    <property type="entry name" value="PdxJ"/>
    <property type="match status" value="1"/>
</dbReference>
<dbReference type="GO" id="GO:0005829">
    <property type="term" value="C:cytosol"/>
    <property type="evidence" value="ECO:0007669"/>
    <property type="project" value="TreeGrafter"/>
</dbReference>
<organism evidence="6 7">
    <name type="scientific">Leptothoe spongobia TAU-MAC 1115</name>
    <dbReference type="NCBI Taxonomy" id="1967444"/>
    <lineage>
        <taxon>Bacteria</taxon>
        <taxon>Bacillati</taxon>
        <taxon>Cyanobacteriota</taxon>
        <taxon>Cyanophyceae</taxon>
        <taxon>Nodosilineales</taxon>
        <taxon>Cymatolegaceae</taxon>
        <taxon>Leptothoe</taxon>
        <taxon>Leptothoe spongobia</taxon>
    </lineage>
</organism>
<evidence type="ECO:0000256" key="1">
    <source>
        <dbReference type="ARBA" id="ARBA00022490"/>
    </source>
</evidence>
<reference evidence="6" key="2">
    <citation type="journal article" date="2021" name="Mar. Drugs">
        <title>Genome Reduction and Secondary Metabolism of the Marine Sponge-Associated Cyanobacterium Leptothoe.</title>
        <authorList>
            <person name="Konstantinou D."/>
            <person name="Popin R.V."/>
            <person name="Fewer D.P."/>
            <person name="Sivonen K."/>
            <person name="Gkelis S."/>
        </authorList>
    </citation>
    <scope>NUCLEOTIDE SEQUENCE</scope>
    <source>
        <strain evidence="6">TAU-MAC 1115</strain>
    </source>
</reference>
<reference evidence="6" key="1">
    <citation type="submission" date="2020-11" db="EMBL/GenBank/DDBJ databases">
        <authorList>
            <person name="Konstantinou D."/>
            <person name="Gkelis S."/>
            <person name="Popin R."/>
            <person name="Fewer D."/>
            <person name="Sivonen K."/>
        </authorList>
    </citation>
    <scope>NUCLEOTIDE SEQUENCE</scope>
    <source>
        <strain evidence="6">TAU-MAC 1115</strain>
    </source>
</reference>
<keyword evidence="2 4" id="KW-0808">Transferase</keyword>
<evidence type="ECO:0000256" key="4">
    <source>
        <dbReference type="HAMAP-Rule" id="MF_00279"/>
    </source>
</evidence>
<dbReference type="CDD" id="cd00003">
    <property type="entry name" value="PNPsynthase"/>
    <property type="match status" value="1"/>
</dbReference>
<dbReference type="NCBIfam" id="NF003626">
    <property type="entry name" value="PRK05265.1-4"/>
    <property type="match status" value="1"/>
</dbReference>
<evidence type="ECO:0000313" key="7">
    <source>
        <dbReference type="Proteomes" id="UP000717364"/>
    </source>
</evidence>
<accession>A0A947GJE0</accession>
<evidence type="ECO:0000256" key="5">
    <source>
        <dbReference type="NCBIfam" id="TIGR00559"/>
    </source>
</evidence>
<dbReference type="NCBIfam" id="TIGR00559">
    <property type="entry name" value="pdxJ"/>
    <property type="match status" value="1"/>
</dbReference>
<feature type="site" description="Transition state stabilizer" evidence="4">
    <location>
        <position position="162"/>
    </location>
</feature>
<gene>
    <name evidence="4" type="primary">pdxJ</name>
    <name evidence="6" type="ORF">IXB50_13700</name>
</gene>
<feature type="binding site" evidence="4">
    <location>
        <position position="105"/>
    </location>
    <ligand>
        <name>1-deoxy-D-xylulose 5-phosphate</name>
        <dbReference type="ChEBI" id="CHEBI:57792"/>
    </ligand>
</feature>
<evidence type="ECO:0000256" key="2">
    <source>
        <dbReference type="ARBA" id="ARBA00022679"/>
    </source>
</evidence>
<feature type="binding site" evidence="4">
    <location>
        <position position="45"/>
    </location>
    <ligand>
        <name>1-deoxy-D-xylulose 5-phosphate</name>
        <dbReference type="ChEBI" id="CHEBI:57792"/>
    </ligand>
</feature>
<keyword evidence="1 4" id="KW-0963">Cytoplasm</keyword>
<comment type="caution">
    <text evidence="6">The sequence shown here is derived from an EMBL/GenBank/DDBJ whole genome shotgun (WGS) entry which is preliminary data.</text>
</comment>
<dbReference type="GO" id="GO:0008615">
    <property type="term" value="P:pyridoxine biosynthetic process"/>
    <property type="evidence" value="ECO:0007669"/>
    <property type="project" value="UniProtKB-UniRule"/>
</dbReference>
<comment type="caution">
    <text evidence="4">Lacks conserved residue(s) required for the propagation of feature annotation.</text>
</comment>
<feature type="binding site" evidence="4">
    <location>
        <position position="18"/>
    </location>
    <ligand>
        <name>3-amino-2-oxopropyl phosphate</name>
        <dbReference type="ChEBI" id="CHEBI:57279"/>
    </ligand>
</feature>
<dbReference type="PANTHER" id="PTHR30456:SF0">
    <property type="entry name" value="PYRIDOXINE 5'-PHOSPHATE SYNTHASE"/>
    <property type="match status" value="1"/>
</dbReference>
<evidence type="ECO:0000313" key="6">
    <source>
        <dbReference type="EMBL" id="MBT9316479.1"/>
    </source>
</evidence>
<dbReference type="Proteomes" id="UP000717364">
    <property type="component" value="Unassembled WGS sequence"/>
</dbReference>
<comment type="catalytic activity">
    <reaction evidence="4">
        <text>3-amino-2-oxopropyl phosphate + 1-deoxy-D-xylulose 5-phosphate = pyridoxine 5'-phosphate + phosphate + 2 H2O + H(+)</text>
        <dbReference type="Rhea" id="RHEA:15265"/>
        <dbReference type="ChEBI" id="CHEBI:15377"/>
        <dbReference type="ChEBI" id="CHEBI:15378"/>
        <dbReference type="ChEBI" id="CHEBI:43474"/>
        <dbReference type="ChEBI" id="CHEBI:57279"/>
        <dbReference type="ChEBI" id="CHEBI:57792"/>
        <dbReference type="ChEBI" id="CHEBI:58589"/>
        <dbReference type="EC" id="2.6.99.2"/>
    </reaction>
</comment>
<dbReference type="InterPro" id="IPR036130">
    <property type="entry name" value="Pyridoxine-5'_phos_synth"/>
</dbReference>
<sequence length="261" mass="28541">MTALSVNLNKIALIRNSRTIGIPSVVKAGATCIEAGAYGLTVHPRPDERHIRRHDVYDLAELLKDHPTIEFNIEGNPLEAGFMEIVRDVKPNQVTLVPDDPNQFTSDHGWDIAKHGDTLVPIIKDIQDLGARVSLFMDPDPEQIRLIPTLGVMEGPTEMRIELYTEPYATASREGTQDELETQHTSYAVAAKVAKDCGLGINAGHDLNLENLPQFLRIPNILEVSIGHALTADALMMGLGPAVKAYLEVISQANGISKVNQ</sequence>
<dbReference type="InterPro" id="IPR013785">
    <property type="entry name" value="Aldolase_TIM"/>
</dbReference>
<dbReference type="EMBL" id="JADOES010000027">
    <property type="protein sequence ID" value="MBT9316479.1"/>
    <property type="molecule type" value="Genomic_DNA"/>
</dbReference>
<comment type="similarity">
    <text evidence="4">Belongs to the PNP synthase family.</text>
</comment>
<dbReference type="GO" id="GO:0033856">
    <property type="term" value="F:pyridoxine 5'-phosphate synthase activity"/>
    <property type="evidence" value="ECO:0007669"/>
    <property type="project" value="UniProtKB-UniRule"/>
</dbReference>